<dbReference type="SUPFAM" id="SSF51735">
    <property type="entry name" value="NAD(P)-binding Rossmann-fold domains"/>
    <property type="match status" value="1"/>
</dbReference>
<keyword evidence="5" id="KW-1185">Reference proteome</keyword>
<feature type="transmembrane region" description="Helical" evidence="2">
    <location>
        <begin position="12"/>
        <end position="33"/>
    </location>
</feature>
<dbReference type="AlphaFoldDB" id="A0A0D6EVU3"/>
<proteinExistence type="inferred from homology"/>
<dbReference type="PANTHER" id="PTHR43318">
    <property type="entry name" value="UDP-N-ACETYLGLUCOSAMINE 4,6-DEHYDRATASE"/>
    <property type="match status" value="1"/>
</dbReference>
<feature type="transmembrane region" description="Helical" evidence="2">
    <location>
        <begin position="104"/>
        <end position="122"/>
    </location>
</feature>
<dbReference type="InterPro" id="IPR051203">
    <property type="entry name" value="Polysaccharide_Synthase-Rel"/>
</dbReference>
<dbReference type="Gene3D" id="3.40.50.720">
    <property type="entry name" value="NAD(P)-binding Rossmann-like Domain"/>
    <property type="match status" value="2"/>
</dbReference>
<feature type="domain" description="Polysaccharide biosynthesis protein CapD-like" evidence="3">
    <location>
        <begin position="285"/>
        <end position="568"/>
    </location>
</feature>
<dbReference type="InterPro" id="IPR003869">
    <property type="entry name" value="Polysac_CapD-like"/>
</dbReference>
<keyword evidence="2" id="KW-1133">Transmembrane helix</keyword>
<organism evidence="4 5">
    <name type="scientific">Candidatus Methylopumilus planktonicus</name>
    <dbReference type="NCBI Taxonomy" id="1581557"/>
    <lineage>
        <taxon>Bacteria</taxon>
        <taxon>Pseudomonadati</taxon>
        <taxon>Pseudomonadota</taxon>
        <taxon>Betaproteobacteria</taxon>
        <taxon>Nitrosomonadales</taxon>
        <taxon>Methylophilaceae</taxon>
        <taxon>Candidatus Methylopumilus</taxon>
    </lineage>
</organism>
<keyword evidence="2" id="KW-0812">Transmembrane</keyword>
<dbReference type="RefSeq" id="WP_046488335.1">
    <property type="nucleotide sequence ID" value="NZ_LN827929.1"/>
</dbReference>
<feature type="transmembrane region" description="Helical" evidence="2">
    <location>
        <begin position="78"/>
        <end position="98"/>
    </location>
</feature>
<evidence type="ECO:0000259" key="3">
    <source>
        <dbReference type="Pfam" id="PF02719"/>
    </source>
</evidence>
<gene>
    <name evidence="4" type="ORF">BN1208_0931</name>
</gene>
<dbReference type="InterPro" id="IPR036291">
    <property type="entry name" value="NAD(P)-bd_dom_sf"/>
</dbReference>
<dbReference type="PANTHER" id="PTHR43318:SF1">
    <property type="entry name" value="POLYSACCHARIDE BIOSYNTHESIS PROTEIN EPSC-RELATED"/>
    <property type="match status" value="1"/>
</dbReference>
<evidence type="ECO:0000313" key="5">
    <source>
        <dbReference type="Proteomes" id="UP000064007"/>
    </source>
</evidence>
<dbReference type="Proteomes" id="UP000064007">
    <property type="component" value="Chromosome 1"/>
</dbReference>
<evidence type="ECO:0000256" key="2">
    <source>
        <dbReference type="SAM" id="Phobius"/>
    </source>
</evidence>
<dbReference type="SUPFAM" id="SSF53335">
    <property type="entry name" value="S-adenosyl-L-methionine-dependent methyltransferases"/>
    <property type="match status" value="1"/>
</dbReference>
<evidence type="ECO:0000313" key="4">
    <source>
        <dbReference type="EMBL" id="CEZ19815.1"/>
    </source>
</evidence>
<sequence>MKKLTLNLRSIFAFTHDIFAVVFTWFAAYAFRFNFDIPAEHYANAYQSLWIVLFFYGLAFLFSRFYRGTWRFVGLLDLKRIFITVITTSIALNAPFFFSGYSFYIPRSILILHPILLILVIGGSRFMYRIFKEYIAYGSHNSSGSPLIIIGAEDAAVSLIKDIQKARAWNVIGILDNITQMHGREILGVKVYGGINLLPKITNAYKVKNVIILMTEARFQDRSEAINLANQLKLKVLIAPKIDDLITGKVTISQIRPIEIEDLLGRESVDLDNSGIKNLIKDKVIMVTGAGGSIGSELCRQIAKFKPNKIICFDISEYALYQLQSELSRLAINTETIYLVGDIKNKKSLEKILSLYRPALLFHAAAYKHVPMMEQNNVAEALNNNVFGTYILAKACQKAKVEKFILVSTDKAVNPTNVMGASKRLAEMVCQGMQKESGTKFLMVRFGNVLGSSGSVIPKFREQIKMGGPITITHPKITRYFMSISEAAQLVIQAGLIGDRGEIFVLDMGKPIKIKDLANKMIELSGFQKGEIAIKYIGLRPGEKLYEELLADQELSLPTSHKKIKTAKAKHFDARSLSKLLTWIESTNIYNENRIKKEMTKWVKEYNPYLN</sequence>
<dbReference type="HOGENOM" id="CLU_013560_5_0_4"/>
<reference evidence="5" key="1">
    <citation type="submission" date="2014-12" db="EMBL/GenBank/DDBJ databases">
        <authorList>
            <person name="Salcher M.M."/>
        </authorList>
    </citation>
    <scope>NUCLEOTIDE SEQUENCE [LARGE SCALE GENOMIC DNA]</scope>
    <source>
        <strain evidence="5">MMS-10A-171</strain>
    </source>
</reference>
<dbReference type="InterPro" id="IPR029063">
    <property type="entry name" value="SAM-dependent_MTases_sf"/>
</dbReference>
<dbReference type="STRING" id="1581557.BN1208_0931"/>
<accession>A0A0D6EVU3</accession>
<protein>
    <submittedName>
        <fullName evidence="4">Polysaccharide biosynthesis protein CapD</fullName>
    </submittedName>
</protein>
<evidence type="ECO:0000256" key="1">
    <source>
        <dbReference type="ARBA" id="ARBA00007430"/>
    </source>
</evidence>
<dbReference type="Pfam" id="PF02719">
    <property type="entry name" value="Polysacc_synt_2"/>
    <property type="match status" value="1"/>
</dbReference>
<keyword evidence="2" id="KW-0472">Membrane</keyword>
<name>A0A0D6EVU3_9PROT</name>
<dbReference type="KEGG" id="mbat:BN1208_0931"/>
<dbReference type="CDD" id="cd05237">
    <property type="entry name" value="UDP_invert_4-6DH_SDR_e"/>
    <property type="match status" value="1"/>
</dbReference>
<dbReference type="EMBL" id="LN827929">
    <property type="protein sequence ID" value="CEZ19815.1"/>
    <property type="molecule type" value="Genomic_DNA"/>
</dbReference>
<feature type="transmembrane region" description="Helical" evidence="2">
    <location>
        <begin position="45"/>
        <end position="66"/>
    </location>
</feature>
<dbReference type="OrthoDB" id="9803111at2"/>
<comment type="similarity">
    <text evidence="1">Belongs to the polysaccharide synthase family.</text>
</comment>